<dbReference type="InterPro" id="IPR054728">
    <property type="entry name" value="RsmB-like_ferredoxin"/>
</dbReference>
<dbReference type="PROSITE" id="PS51686">
    <property type="entry name" value="SAM_MT_RSMB_NOP"/>
    <property type="match status" value="1"/>
</dbReference>
<dbReference type="EC" id="2.1.1.-" evidence="7"/>
<name>A0ABW5D5G6_9BACT</name>
<evidence type="ECO:0000256" key="2">
    <source>
        <dbReference type="ARBA" id="ARBA00022679"/>
    </source>
</evidence>
<keyword evidence="2 5" id="KW-0808">Transferase</keyword>
<dbReference type="InterPro" id="IPR023267">
    <property type="entry name" value="RCMT"/>
</dbReference>
<proteinExistence type="inferred from homology"/>
<comment type="caution">
    <text evidence="5">Lacks conserved residue(s) required for the propagation of feature annotation.</text>
</comment>
<dbReference type="InterPro" id="IPR049560">
    <property type="entry name" value="MeTrfase_RsmB-F_NOP2_cat"/>
</dbReference>
<feature type="binding site" evidence="5">
    <location>
        <position position="293"/>
    </location>
    <ligand>
        <name>S-adenosyl-L-methionine</name>
        <dbReference type="ChEBI" id="CHEBI:59789"/>
    </ligand>
</feature>
<sequence>MKLHRHLCASTLELAKSVLVNHRVLDHELATAFEENPKWGKRDRSFVAESLFEVTRWRRAHSFLVDSEETQSLLCAQWILMGYELPEWCTYNGLPAEDILARQALLAEQPRAVRQSIPDWLDQLGEKELGEKWEPQLSALNQKPSVFLRVNTLLSTVEDTLDWLSEHNVQASRIEGHPHALALEPGKILPKSLRLDGRIEIQDPSSQYIAPLLDPQPGQRIIDACSGAGGKALHLAALSNNEARVFAMDVDQKKLKQLQYRAKRARATAISPKPITETIHVDFADVADALLIDSPCSGLGTLKRQPDLKWRLKPSSLDRVRSIQAELLENYPQMLKSGGKLLYATCSILPSENQDQITKLMEKHPGKYRLLSQHNLLPSETGHDGFHASLLIKEA</sequence>
<dbReference type="PRINTS" id="PR02008">
    <property type="entry name" value="RCMTFAMILY"/>
</dbReference>
<evidence type="ECO:0000256" key="4">
    <source>
        <dbReference type="ARBA" id="ARBA00022884"/>
    </source>
</evidence>
<dbReference type="RefSeq" id="WP_386818845.1">
    <property type="nucleotide sequence ID" value="NZ_JBHUIT010000003.1"/>
</dbReference>
<evidence type="ECO:0000256" key="1">
    <source>
        <dbReference type="ARBA" id="ARBA00022603"/>
    </source>
</evidence>
<gene>
    <name evidence="7" type="ORF">ACFSSA_04845</name>
</gene>
<evidence type="ECO:0000259" key="6">
    <source>
        <dbReference type="PROSITE" id="PS51686"/>
    </source>
</evidence>
<dbReference type="CDD" id="cd02440">
    <property type="entry name" value="AdoMet_MTases"/>
    <property type="match status" value="1"/>
</dbReference>
<accession>A0ABW5D5G6</accession>
<dbReference type="PANTHER" id="PTHR22807">
    <property type="entry name" value="NOP2 YEAST -RELATED NOL1/NOP2/FMU SUN DOMAIN-CONTAINING"/>
    <property type="match status" value="1"/>
</dbReference>
<feature type="active site" description="Nucleophile" evidence="5">
    <location>
        <position position="346"/>
    </location>
</feature>
<organism evidence="7 8">
    <name type="scientific">Luteolibacter algae</name>
    <dbReference type="NCBI Taxonomy" id="454151"/>
    <lineage>
        <taxon>Bacteria</taxon>
        <taxon>Pseudomonadati</taxon>
        <taxon>Verrucomicrobiota</taxon>
        <taxon>Verrucomicrobiia</taxon>
        <taxon>Verrucomicrobiales</taxon>
        <taxon>Verrucomicrobiaceae</taxon>
        <taxon>Luteolibacter</taxon>
    </lineage>
</organism>
<dbReference type="Pfam" id="PF22458">
    <property type="entry name" value="RsmF-B_ferredox"/>
    <property type="match status" value="1"/>
</dbReference>
<keyword evidence="8" id="KW-1185">Reference proteome</keyword>
<keyword evidence="4 5" id="KW-0694">RNA-binding</keyword>
<dbReference type="PANTHER" id="PTHR22807:SF53">
    <property type="entry name" value="RIBOSOMAL RNA SMALL SUBUNIT METHYLTRANSFERASE B-RELATED"/>
    <property type="match status" value="1"/>
</dbReference>
<dbReference type="Gene3D" id="3.40.50.150">
    <property type="entry name" value="Vaccinia Virus protein VP39"/>
    <property type="match status" value="1"/>
</dbReference>
<dbReference type="Pfam" id="PF01189">
    <property type="entry name" value="Methyltr_RsmB-F"/>
    <property type="match status" value="1"/>
</dbReference>
<feature type="domain" description="SAM-dependent MTase RsmB/NOP-type" evidence="6">
    <location>
        <begin position="136"/>
        <end position="395"/>
    </location>
</feature>
<protein>
    <submittedName>
        <fullName evidence="7">RsmB/NOP family class I SAM-dependent RNA methyltransferase</fullName>
        <ecNumber evidence="7">2.1.1.-</ecNumber>
    </submittedName>
</protein>
<dbReference type="GO" id="GO:0008168">
    <property type="term" value="F:methyltransferase activity"/>
    <property type="evidence" value="ECO:0007669"/>
    <property type="project" value="UniProtKB-KW"/>
</dbReference>
<dbReference type="SUPFAM" id="SSF53335">
    <property type="entry name" value="S-adenosyl-L-methionine-dependent methyltransferases"/>
    <property type="match status" value="1"/>
</dbReference>
<comment type="caution">
    <text evidence="7">The sequence shown here is derived from an EMBL/GenBank/DDBJ whole genome shotgun (WGS) entry which is preliminary data.</text>
</comment>
<evidence type="ECO:0000256" key="3">
    <source>
        <dbReference type="ARBA" id="ARBA00022691"/>
    </source>
</evidence>
<dbReference type="Proteomes" id="UP001597375">
    <property type="component" value="Unassembled WGS sequence"/>
</dbReference>
<keyword evidence="3 5" id="KW-0949">S-adenosyl-L-methionine</keyword>
<evidence type="ECO:0000256" key="5">
    <source>
        <dbReference type="PROSITE-ProRule" id="PRU01023"/>
    </source>
</evidence>
<dbReference type="GO" id="GO:0032259">
    <property type="term" value="P:methylation"/>
    <property type="evidence" value="ECO:0007669"/>
    <property type="project" value="UniProtKB-KW"/>
</dbReference>
<evidence type="ECO:0000313" key="7">
    <source>
        <dbReference type="EMBL" id="MFD2255995.1"/>
    </source>
</evidence>
<evidence type="ECO:0000313" key="8">
    <source>
        <dbReference type="Proteomes" id="UP001597375"/>
    </source>
</evidence>
<reference evidence="8" key="1">
    <citation type="journal article" date="2019" name="Int. J. Syst. Evol. Microbiol.">
        <title>The Global Catalogue of Microorganisms (GCM) 10K type strain sequencing project: providing services to taxonomists for standard genome sequencing and annotation.</title>
        <authorList>
            <consortium name="The Broad Institute Genomics Platform"/>
            <consortium name="The Broad Institute Genome Sequencing Center for Infectious Disease"/>
            <person name="Wu L."/>
            <person name="Ma J."/>
        </authorList>
    </citation>
    <scope>NUCLEOTIDE SEQUENCE [LARGE SCALE GENOMIC DNA]</scope>
    <source>
        <strain evidence="8">CGMCC 4.7106</strain>
    </source>
</reference>
<dbReference type="InterPro" id="IPR001678">
    <property type="entry name" value="MeTrfase_RsmB-F_NOP2_dom"/>
</dbReference>
<dbReference type="EMBL" id="JBHUIT010000003">
    <property type="protein sequence ID" value="MFD2255995.1"/>
    <property type="molecule type" value="Genomic_DNA"/>
</dbReference>
<feature type="binding site" evidence="5">
    <location>
        <position position="249"/>
    </location>
    <ligand>
        <name>S-adenosyl-L-methionine</name>
        <dbReference type="ChEBI" id="CHEBI:59789"/>
    </ligand>
</feature>
<dbReference type="InterPro" id="IPR029063">
    <property type="entry name" value="SAM-dependent_MTases_sf"/>
</dbReference>
<comment type="similarity">
    <text evidence="5">Belongs to the class I-like SAM-binding methyltransferase superfamily. RsmB/NOP family.</text>
</comment>
<keyword evidence="1 5" id="KW-0489">Methyltransferase</keyword>